<proteinExistence type="predicted"/>
<dbReference type="AlphaFoldDB" id="A0A1I6LXJ4"/>
<dbReference type="SUPFAM" id="SSF53300">
    <property type="entry name" value="vWA-like"/>
    <property type="match status" value="1"/>
</dbReference>
<dbReference type="EMBL" id="FOZK01000003">
    <property type="protein sequence ID" value="SFS08201.1"/>
    <property type="molecule type" value="Genomic_DNA"/>
</dbReference>
<dbReference type="InterPro" id="IPR002881">
    <property type="entry name" value="DUF58"/>
</dbReference>
<organism evidence="2 3">
    <name type="scientific">Halomicrobium zhouii</name>
    <dbReference type="NCBI Taxonomy" id="767519"/>
    <lineage>
        <taxon>Archaea</taxon>
        <taxon>Methanobacteriati</taxon>
        <taxon>Methanobacteriota</taxon>
        <taxon>Stenosarchaea group</taxon>
        <taxon>Halobacteria</taxon>
        <taxon>Halobacteriales</taxon>
        <taxon>Haloarculaceae</taxon>
        <taxon>Halomicrobium</taxon>
    </lineage>
</organism>
<reference evidence="2 3" key="1">
    <citation type="submission" date="2016-10" db="EMBL/GenBank/DDBJ databases">
        <authorList>
            <person name="de Groot N.N."/>
        </authorList>
    </citation>
    <scope>NUCLEOTIDE SEQUENCE [LARGE SCALE GENOMIC DNA]</scope>
    <source>
        <strain evidence="2 3">CGMCC 1.10457</strain>
    </source>
</reference>
<dbReference type="STRING" id="767519.SAMN05216559_3375"/>
<gene>
    <name evidence="2" type="ORF">SAMN05216559_3375</name>
</gene>
<protein>
    <recommendedName>
        <fullName evidence="1">DUF58 domain-containing protein</fullName>
    </recommendedName>
</protein>
<keyword evidence="3" id="KW-1185">Reference proteome</keyword>
<dbReference type="Pfam" id="PF01882">
    <property type="entry name" value="DUF58"/>
    <property type="match status" value="1"/>
</dbReference>
<evidence type="ECO:0000259" key="1">
    <source>
        <dbReference type="Pfam" id="PF01882"/>
    </source>
</evidence>
<dbReference type="RefSeq" id="WP_089817827.1">
    <property type="nucleotide sequence ID" value="NZ_FOZK01000003.1"/>
</dbReference>
<dbReference type="Proteomes" id="UP000199062">
    <property type="component" value="Unassembled WGS sequence"/>
</dbReference>
<evidence type="ECO:0000313" key="3">
    <source>
        <dbReference type="Proteomes" id="UP000199062"/>
    </source>
</evidence>
<evidence type="ECO:0000313" key="2">
    <source>
        <dbReference type="EMBL" id="SFS08201.1"/>
    </source>
</evidence>
<accession>A0A1I6LXJ4</accession>
<dbReference type="PANTHER" id="PTHR33608:SF6">
    <property type="entry name" value="BLL2464 PROTEIN"/>
    <property type="match status" value="1"/>
</dbReference>
<feature type="domain" description="DUF58" evidence="1">
    <location>
        <begin position="42"/>
        <end position="250"/>
    </location>
</feature>
<dbReference type="PANTHER" id="PTHR33608">
    <property type="entry name" value="BLL2464 PROTEIN"/>
    <property type="match status" value="1"/>
</dbReference>
<sequence length="285" mass="32101">MIDAAFLDELDRFDGSLSQVTDARQRGEQRSTELGEGQRFADYRSYVPGDDTRLVDWKLYARTGERYVKQFEAERDLTVHVLLDASASMDVGGEETHKFDFAAKLGLGFCALAAAEHNDFRFSVFTDRFDRIDAGRSNRGEVLALIDRLNDVDPVGEADFDHALVEYAATIDSRSLVLVASDFLADVDDVEAGVEALARNDVVLAQVFAPEEVDPPTRGDTIFRGLERDLELRTYFGSPQRRTYAERLESHVEQVSQSARNVDARHVRVESDAEFFDAFARTWVE</sequence>
<dbReference type="InterPro" id="IPR036465">
    <property type="entry name" value="vWFA_dom_sf"/>
</dbReference>
<name>A0A1I6LXJ4_9EURY</name>
<dbReference type="OrthoDB" id="3263at2157"/>